<name>A0ABZ2CAL0_9BACI</name>
<dbReference type="RefSeq" id="WP_338448444.1">
    <property type="nucleotide sequence ID" value="NZ_CP137640.1"/>
</dbReference>
<evidence type="ECO:0000313" key="1">
    <source>
        <dbReference type="EMBL" id="WVX79510.1"/>
    </source>
</evidence>
<gene>
    <name evidence="1" type="ORF">R4Z09_19730</name>
</gene>
<organism evidence="1 2">
    <name type="scientific">Niallia oryzisoli</name>
    <dbReference type="NCBI Taxonomy" id="1737571"/>
    <lineage>
        <taxon>Bacteria</taxon>
        <taxon>Bacillati</taxon>
        <taxon>Bacillota</taxon>
        <taxon>Bacilli</taxon>
        <taxon>Bacillales</taxon>
        <taxon>Bacillaceae</taxon>
        <taxon>Niallia</taxon>
    </lineage>
</organism>
<dbReference type="EMBL" id="CP137640">
    <property type="protein sequence ID" value="WVX79510.1"/>
    <property type="molecule type" value="Genomic_DNA"/>
</dbReference>
<sequence length="159" mass="17115">MAKPIQMIKKVELSEEEKQSQSLESLLSEVAENKDSLLDTLHLLQELHNSGILEAINSLVKAKEEVAKIAVGQMTREPVTNIINNAMAAGGALTELDPEMTKKLMGSVKKGLEKAEQGLKSNSKVGILGLMKALKDPDLNRAIGFGLNLLKGVGEGLKE</sequence>
<dbReference type="InterPro" id="IPR012440">
    <property type="entry name" value="DUF1641"/>
</dbReference>
<protein>
    <submittedName>
        <fullName evidence="1">DUF1641 domain-containing protein</fullName>
    </submittedName>
</protein>
<proteinExistence type="predicted"/>
<dbReference type="PANTHER" id="PTHR38433">
    <property type="match status" value="1"/>
</dbReference>
<reference evidence="1 2" key="1">
    <citation type="submission" date="2023-10" db="EMBL/GenBank/DDBJ databases">
        <title>Niallia locisalis sp.nov. isolated from a salt pond sample.</title>
        <authorList>
            <person name="Li X.-J."/>
            <person name="Dong L."/>
        </authorList>
    </citation>
    <scope>NUCLEOTIDE SEQUENCE [LARGE SCALE GENOMIC DNA]</scope>
    <source>
        <strain evidence="1 2">DSM 29761</strain>
    </source>
</reference>
<accession>A0ABZ2CAL0</accession>
<dbReference type="PANTHER" id="PTHR38433:SF1">
    <property type="entry name" value="DUF1641 DOMAIN-CONTAINING PROTEIN"/>
    <property type="match status" value="1"/>
</dbReference>
<keyword evidence="2" id="KW-1185">Reference proteome</keyword>
<dbReference type="Pfam" id="PF07849">
    <property type="entry name" value="DUF1641"/>
    <property type="match status" value="1"/>
</dbReference>
<evidence type="ECO:0000313" key="2">
    <source>
        <dbReference type="Proteomes" id="UP001357223"/>
    </source>
</evidence>
<dbReference type="Proteomes" id="UP001357223">
    <property type="component" value="Chromosome"/>
</dbReference>